<comment type="caution">
    <text evidence="1">The sequence shown here is derived from an EMBL/GenBank/DDBJ whole genome shotgun (WGS) entry which is preliminary data.</text>
</comment>
<proteinExistence type="predicted"/>
<reference evidence="2" key="1">
    <citation type="journal article" date="2023" name="Nat. Plants">
        <title>Single-cell RNA sequencing provides a high-resolution roadmap for understanding the multicellular compartmentation of specialized metabolism.</title>
        <authorList>
            <person name="Sun S."/>
            <person name="Shen X."/>
            <person name="Li Y."/>
            <person name="Li Y."/>
            <person name="Wang S."/>
            <person name="Li R."/>
            <person name="Zhang H."/>
            <person name="Shen G."/>
            <person name="Guo B."/>
            <person name="Wei J."/>
            <person name="Xu J."/>
            <person name="St-Pierre B."/>
            <person name="Chen S."/>
            <person name="Sun C."/>
        </authorList>
    </citation>
    <scope>NUCLEOTIDE SEQUENCE [LARGE SCALE GENOMIC DNA]</scope>
</reference>
<protein>
    <submittedName>
        <fullName evidence="1">Uncharacterized protein</fullName>
    </submittedName>
</protein>
<accession>A0ACC0CH44</accession>
<sequence length="367" mass="40661">MMDRGKRPSNLLGAMMNYKIYMELKDIVREHALCFLPAKSLFRFQSVCRDWKQQISTPFFAHNQSLAFHTALGFFCQTRGNAASFVACDPKSCGVPDPSLGFLPEPVDIRSSSNGLLCCQARTGDRAYYICNPATKQWKQLPKPNADHGSESSAVIIFQPSLLNFVAEYKVVCAFQSTDFDDALEFEIYSSTENSWKVSGEICFVSGSVSPLAGVHVNNVIYWKFKKGSCGSAMIVYDVTKDRSQLLQDYYLRAGSLGCLNGKLCLAAVSGRTLVVNILANVHSNTMAMDSRAKMWEQVRRTMFDSKVIGEDGCDAVVMVADNILVMKNESKMYSFDLKTEEIKELGSASVCKGAVCIPYVNSLVNI</sequence>
<dbReference type="Proteomes" id="UP001060085">
    <property type="component" value="Linkage Group LG01"/>
</dbReference>
<evidence type="ECO:0000313" key="1">
    <source>
        <dbReference type="EMBL" id="KAI5684210.1"/>
    </source>
</evidence>
<dbReference type="EMBL" id="CM044701">
    <property type="protein sequence ID" value="KAI5684210.1"/>
    <property type="molecule type" value="Genomic_DNA"/>
</dbReference>
<organism evidence="1 2">
    <name type="scientific">Catharanthus roseus</name>
    <name type="common">Madagascar periwinkle</name>
    <name type="synonym">Vinca rosea</name>
    <dbReference type="NCBI Taxonomy" id="4058"/>
    <lineage>
        <taxon>Eukaryota</taxon>
        <taxon>Viridiplantae</taxon>
        <taxon>Streptophyta</taxon>
        <taxon>Embryophyta</taxon>
        <taxon>Tracheophyta</taxon>
        <taxon>Spermatophyta</taxon>
        <taxon>Magnoliopsida</taxon>
        <taxon>eudicotyledons</taxon>
        <taxon>Gunneridae</taxon>
        <taxon>Pentapetalae</taxon>
        <taxon>asterids</taxon>
        <taxon>lamiids</taxon>
        <taxon>Gentianales</taxon>
        <taxon>Apocynaceae</taxon>
        <taxon>Rauvolfioideae</taxon>
        <taxon>Vinceae</taxon>
        <taxon>Catharanthinae</taxon>
        <taxon>Catharanthus</taxon>
    </lineage>
</organism>
<keyword evidence="2" id="KW-1185">Reference proteome</keyword>
<name>A0ACC0CH44_CATRO</name>
<evidence type="ECO:0000313" key="2">
    <source>
        <dbReference type="Proteomes" id="UP001060085"/>
    </source>
</evidence>
<gene>
    <name evidence="1" type="ORF">M9H77_05438</name>
</gene>